<evidence type="ECO:0000313" key="5">
    <source>
        <dbReference type="EMBL" id="MDN0069805.1"/>
    </source>
</evidence>
<dbReference type="Gene3D" id="3.20.20.100">
    <property type="entry name" value="NADP-dependent oxidoreductase domain"/>
    <property type="match status" value="1"/>
</dbReference>
<dbReference type="PANTHER" id="PTHR43827:SF3">
    <property type="entry name" value="NADP-DEPENDENT OXIDOREDUCTASE DOMAIN-CONTAINING PROTEIN"/>
    <property type="match status" value="1"/>
</dbReference>
<evidence type="ECO:0000256" key="2">
    <source>
        <dbReference type="ARBA" id="ARBA00022857"/>
    </source>
</evidence>
<keyword evidence="2" id="KW-0521">NADP</keyword>
<gene>
    <name evidence="5" type="ORF">QVN40_08865</name>
</gene>
<dbReference type="GO" id="GO:0016616">
    <property type="term" value="F:oxidoreductase activity, acting on the CH-OH group of donors, NAD or NADP as acceptor"/>
    <property type="evidence" value="ECO:0007669"/>
    <property type="project" value="UniProtKB-ARBA"/>
</dbReference>
<evidence type="ECO:0000259" key="4">
    <source>
        <dbReference type="Pfam" id="PF00248"/>
    </source>
</evidence>
<dbReference type="PANTHER" id="PTHR43827">
    <property type="entry name" value="2,5-DIKETO-D-GLUCONIC ACID REDUCTASE"/>
    <property type="match status" value="1"/>
</dbReference>
<dbReference type="InterPro" id="IPR020471">
    <property type="entry name" value="AKR"/>
</dbReference>
<comment type="similarity">
    <text evidence="1">Belongs to the aldo/keto reductase family.</text>
</comment>
<dbReference type="InterPro" id="IPR036812">
    <property type="entry name" value="NAD(P)_OxRdtase_dom_sf"/>
</dbReference>
<dbReference type="RefSeq" id="WP_289827426.1">
    <property type="nucleotide sequence ID" value="NZ_JAUEIR010000007.1"/>
</dbReference>
<dbReference type="Proteomes" id="UP001168505">
    <property type="component" value="Unassembled WGS sequence"/>
</dbReference>
<reference evidence="5" key="2">
    <citation type="submission" date="2023-08" db="EMBL/GenBank/DDBJ databases">
        <title>Identification and characterization of horizontal gene transfer across gut microbiota members of farm animals based on homology search.</title>
        <authorList>
            <person name="Schwarzerova J."/>
            <person name="Nykrynova M."/>
            <person name="Jureckova K."/>
            <person name="Cejkova D."/>
            <person name="Rychlik I."/>
        </authorList>
    </citation>
    <scope>NUCLEOTIDE SEQUENCE</scope>
    <source>
        <strain evidence="5">15_COKtk</strain>
    </source>
</reference>
<dbReference type="EMBL" id="JAUEIR010000007">
    <property type="protein sequence ID" value="MDN0069805.1"/>
    <property type="molecule type" value="Genomic_DNA"/>
</dbReference>
<protein>
    <submittedName>
        <fullName evidence="5">Aldo/keto reductase</fullName>
    </submittedName>
</protein>
<sequence>MTTKVSNTDQRESKVWLGVQKSRVKLRRRRINLLLLHWPYPGKFAESWKVLEGFYRKGVCRAIGVANFKVHHLEALMESAEIAPHG</sequence>
<keyword evidence="3" id="KW-0560">Oxidoreductase</keyword>
<feature type="domain" description="NADP-dependent oxidoreductase" evidence="4">
    <location>
        <begin position="3"/>
        <end position="83"/>
    </location>
</feature>
<dbReference type="PRINTS" id="PR00069">
    <property type="entry name" value="ALDKETRDTASE"/>
</dbReference>
<dbReference type="Pfam" id="PF00248">
    <property type="entry name" value="Aldo_ket_red"/>
    <property type="match status" value="1"/>
</dbReference>
<dbReference type="InterPro" id="IPR023210">
    <property type="entry name" value="NADP_OxRdtase_dom"/>
</dbReference>
<comment type="caution">
    <text evidence="5">The sequence shown here is derived from an EMBL/GenBank/DDBJ whole genome shotgun (WGS) entry which is preliminary data.</text>
</comment>
<evidence type="ECO:0000313" key="6">
    <source>
        <dbReference type="Proteomes" id="UP001168505"/>
    </source>
</evidence>
<proteinExistence type="inferred from homology"/>
<dbReference type="AlphaFoldDB" id="A0AAW7JRL8"/>
<reference evidence="5" key="1">
    <citation type="submission" date="2023-06" db="EMBL/GenBank/DDBJ databases">
        <authorList>
            <person name="Zeman M."/>
            <person name="Kubasova T."/>
            <person name="Jahodarova E."/>
            <person name="Nykrynova M."/>
            <person name="Rychlik I."/>
        </authorList>
    </citation>
    <scope>NUCLEOTIDE SEQUENCE</scope>
    <source>
        <strain evidence="5">15_COKtk</strain>
    </source>
</reference>
<evidence type="ECO:0000256" key="1">
    <source>
        <dbReference type="ARBA" id="ARBA00007905"/>
    </source>
</evidence>
<dbReference type="SUPFAM" id="SSF51430">
    <property type="entry name" value="NAD(P)-linked oxidoreductase"/>
    <property type="match status" value="1"/>
</dbReference>
<name>A0AAW7JRL8_9ACTN</name>
<organism evidence="5 6">
    <name type="scientific">Collinsella ihumii</name>
    <dbReference type="NCBI Taxonomy" id="1720204"/>
    <lineage>
        <taxon>Bacteria</taxon>
        <taxon>Bacillati</taxon>
        <taxon>Actinomycetota</taxon>
        <taxon>Coriobacteriia</taxon>
        <taxon>Coriobacteriales</taxon>
        <taxon>Coriobacteriaceae</taxon>
        <taxon>Collinsella</taxon>
    </lineage>
</organism>
<evidence type="ECO:0000256" key="3">
    <source>
        <dbReference type="ARBA" id="ARBA00023002"/>
    </source>
</evidence>
<accession>A0AAW7JRL8</accession>